<protein>
    <submittedName>
        <fullName evidence="3">Uncharacterized protein LOC108864966</fullName>
    </submittedName>
</protein>
<name>A0AAJ7L665_9ACAR</name>
<sequence length="252" mass="27760">MKLRAEETKETPAQLINHVRSGASAAVQMEFPSRRTLAKVVNRVRKACAGAPALPTDRSRIFIPDEYAYESAPGHSESFLIGDSGCGDEDRILIFGRQSVAEWIGLVEKIYVDGTFSLSPELFQQVFVVLAERSGFVFPVCYALLPNKSQATHTRMIQLLRTACPHFKPTKVSLDFGIGLINASRTTFLDAETNGCLFHLVKDMKGKLMDLGLIKRYNQDAEFALYPRMIQSVAFVPPPAPPSPPFGGIVLG</sequence>
<feature type="domain" description="MULE transposase" evidence="1">
    <location>
        <begin position="110"/>
        <end position="202"/>
    </location>
</feature>
<dbReference type="InterPro" id="IPR018289">
    <property type="entry name" value="MULE_transposase_dom"/>
</dbReference>
<dbReference type="Proteomes" id="UP000694867">
    <property type="component" value="Unplaced"/>
</dbReference>
<evidence type="ECO:0000313" key="2">
    <source>
        <dbReference type="Proteomes" id="UP000694867"/>
    </source>
</evidence>
<gene>
    <name evidence="3" type="primary">LOC108864966</name>
</gene>
<reference evidence="3" key="1">
    <citation type="submission" date="2025-08" db="UniProtKB">
        <authorList>
            <consortium name="RefSeq"/>
        </authorList>
    </citation>
    <scope>IDENTIFICATION</scope>
</reference>
<proteinExistence type="predicted"/>
<accession>A0AAJ7L665</accession>
<organism evidence="2 3">
    <name type="scientific">Galendromus occidentalis</name>
    <name type="common">western predatory mite</name>
    <dbReference type="NCBI Taxonomy" id="34638"/>
    <lineage>
        <taxon>Eukaryota</taxon>
        <taxon>Metazoa</taxon>
        <taxon>Ecdysozoa</taxon>
        <taxon>Arthropoda</taxon>
        <taxon>Chelicerata</taxon>
        <taxon>Arachnida</taxon>
        <taxon>Acari</taxon>
        <taxon>Parasitiformes</taxon>
        <taxon>Mesostigmata</taxon>
        <taxon>Gamasina</taxon>
        <taxon>Phytoseioidea</taxon>
        <taxon>Phytoseiidae</taxon>
        <taxon>Typhlodrominae</taxon>
        <taxon>Galendromus</taxon>
    </lineage>
</organism>
<dbReference type="RefSeq" id="XP_018497035.1">
    <property type="nucleotide sequence ID" value="XM_018641519.1"/>
</dbReference>
<dbReference type="KEGG" id="goe:108864966"/>
<evidence type="ECO:0000259" key="1">
    <source>
        <dbReference type="Pfam" id="PF10551"/>
    </source>
</evidence>
<dbReference type="AlphaFoldDB" id="A0AAJ7L665"/>
<evidence type="ECO:0000313" key="3">
    <source>
        <dbReference type="RefSeq" id="XP_018497035.1"/>
    </source>
</evidence>
<dbReference type="GeneID" id="108864966"/>
<dbReference type="Pfam" id="PF10551">
    <property type="entry name" value="MULE"/>
    <property type="match status" value="1"/>
</dbReference>
<keyword evidence="2" id="KW-1185">Reference proteome</keyword>